<accession>A0A641AMA5</accession>
<dbReference type="Proteomes" id="UP001515100">
    <property type="component" value="Unassembled WGS sequence"/>
</dbReference>
<comment type="caution">
    <text evidence="2">The sequence shown here is derived from an EMBL/GenBank/DDBJ whole genome shotgun (WGS) entry which is preliminary data.</text>
</comment>
<keyword evidence="3" id="KW-1185">Reference proteome</keyword>
<dbReference type="AlphaFoldDB" id="A0A641AMA5"/>
<sequence>MMRRRTAAVLLGASIVTGVAAGVGASSLTEEVSAAGWPTIAVPAAVAKGVEVKDPVLVANDDGGATLSVTLVNHTDDALRIDRAVGGTEDADDPPFMLVHGTRARVTIGPGEAMRTGGVGDPYRLRFTDRVQIGSTLPITLYFAASDVVESGPTATLFAPVVARDAAHGAVANNGPNTEIAVNDARIVVVPGQEKAYVTGWISSTIDDSTELRPTAVGRAGRPVEYRHQTATGGPSGVGAQAGKRTNLNLPPYLDTEPSGDADYVLASDVEVGETITVTMRFPSGDVVTKFKVVQGRSDGTI</sequence>
<dbReference type="OrthoDB" id="3746887at2"/>
<evidence type="ECO:0008006" key="4">
    <source>
        <dbReference type="Google" id="ProtNLM"/>
    </source>
</evidence>
<evidence type="ECO:0000256" key="1">
    <source>
        <dbReference type="SAM" id="SignalP"/>
    </source>
</evidence>
<keyword evidence="1" id="KW-0732">Signal</keyword>
<dbReference type="EMBL" id="SDPP02000003">
    <property type="protein sequence ID" value="KAA1376054.1"/>
    <property type="molecule type" value="Genomic_DNA"/>
</dbReference>
<reference evidence="2" key="1">
    <citation type="submission" date="2019-09" db="EMBL/GenBank/DDBJ databases">
        <authorList>
            <person name="Li J."/>
        </authorList>
    </citation>
    <scope>NUCLEOTIDE SEQUENCE [LARGE SCALE GENOMIC DNA]</scope>
    <source>
        <strain evidence="2">NRBC 14897</strain>
    </source>
</reference>
<feature type="chain" id="PRO_5038883205" description="Copper chaperone PCu(A)C" evidence="1">
    <location>
        <begin position="22"/>
        <end position="302"/>
    </location>
</feature>
<feature type="signal peptide" evidence="1">
    <location>
        <begin position="1"/>
        <end position="21"/>
    </location>
</feature>
<proteinExistence type="predicted"/>
<dbReference type="RefSeq" id="WP_129183716.1">
    <property type="nucleotide sequence ID" value="NZ_JBHSAH010000001.1"/>
</dbReference>
<evidence type="ECO:0000313" key="2">
    <source>
        <dbReference type="EMBL" id="KAA1376054.1"/>
    </source>
</evidence>
<gene>
    <name evidence="2" type="ORF">ESP62_011405</name>
</gene>
<name>A0A641AMA5_9ACTN</name>
<evidence type="ECO:0000313" key="3">
    <source>
        <dbReference type="Proteomes" id="UP001515100"/>
    </source>
</evidence>
<organism evidence="2 3">
    <name type="scientific">Aeromicrobium fastidiosum</name>
    <dbReference type="NCBI Taxonomy" id="52699"/>
    <lineage>
        <taxon>Bacteria</taxon>
        <taxon>Bacillati</taxon>
        <taxon>Actinomycetota</taxon>
        <taxon>Actinomycetes</taxon>
        <taxon>Propionibacteriales</taxon>
        <taxon>Nocardioidaceae</taxon>
        <taxon>Aeromicrobium</taxon>
    </lineage>
</organism>
<protein>
    <recommendedName>
        <fullName evidence="4">Copper chaperone PCu(A)C</fullName>
    </recommendedName>
</protein>